<feature type="transmembrane region" description="Helical" evidence="10">
    <location>
        <begin position="253"/>
        <end position="281"/>
    </location>
</feature>
<dbReference type="GO" id="GO:0004984">
    <property type="term" value="F:olfactory receptor activity"/>
    <property type="evidence" value="ECO:0007669"/>
    <property type="project" value="InterPro"/>
</dbReference>
<keyword evidence="3 10" id="KW-0716">Sensory transduction</keyword>
<dbReference type="Proteomes" id="UP001430953">
    <property type="component" value="Unassembled WGS sequence"/>
</dbReference>
<dbReference type="Pfam" id="PF02949">
    <property type="entry name" value="7tm_6"/>
    <property type="match status" value="1"/>
</dbReference>
<keyword evidence="7 10" id="KW-0472">Membrane</keyword>
<evidence type="ECO:0000256" key="5">
    <source>
        <dbReference type="ARBA" id="ARBA00022725"/>
    </source>
</evidence>
<accession>A0AAW2ELS8</accession>
<evidence type="ECO:0000256" key="9">
    <source>
        <dbReference type="ARBA" id="ARBA00023224"/>
    </source>
</evidence>
<evidence type="ECO:0000256" key="10">
    <source>
        <dbReference type="RuleBase" id="RU351113"/>
    </source>
</evidence>
<sequence>MQFFDGRNYRINKVLLSCVGQWPYQTNRSSNAIIIIIVSLAGTQIIAKICGLLSIHNFDLFIDSLSPLVVDLGCAIKLVTCVLRATEIRELFDQIQYDWQLLITSPYIKTLSNYAQGGRTFTLIYAGSFYSALTFFMLVPLQQLLLDSSLNASTRPLLHQVEYYIDMEKYYFPILIHGYLTAIICVSISVAADTMYVIVVQHICGLFMIIGQQLDNLIKTDNLEIDLNPPIKDDKPYENVVNSIRTHKKALRFASLIEAVFSQMFFLMAAVNLLIISMTGVTAVTNMDKPEEFFRQITFSCALLVHLFFESFQAQRLIDHSSLVHTSLTSVPWYQTSSRTRKILIFMIMKTREPCVLTAGKMYVISMDTFSTIVRTSVSYFTMLRSVYN</sequence>
<comment type="subcellular location">
    <subcellularLocation>
        <location evidence="1 10">Cell membrane</location>
        <topology evidence="1 10">Multi-pass membrane protein</topology>
    </subcellularLocation>
</comment>
<evidence type="ECO:0000256" key="3">
    <source>
        <dbReference type="ARBA" id="ARBA00022606"/>
    </source>
</evidence>
<evidence type="ECO:0000256" key="4">
    <source>
        <dbReference type="ARBA" id="ARBA00022692"/>
    </source>
</evidence>
<proteinExistence type="inferred from homology"/>
<keyword evidence="2" id="KW-1003">Cell membrane</keyword>
<evidence type="ECO:0000313" key="12">
    <source>
        <dbReference type="Proteomes" id="UP001430953"/>
    </source>
</evidence>
<dbReference type="PANTHER" id="PTHR21137">
    <property type="entry name" value="ODORANT RECEPTOR"/>
    <property type="match status" value="1"/>
</dbReference>
<dbReference type="GO" id="GO:0005886">
    <property type="term" value="C:plasma membrane"/>
    <property type="evidence" value="ECO:0007669"/>
    <property type="project" value="UniProtKB-SubCell"/>
</dbReference>
<dbReference type="PANTHER" id="PTHR21137:SF35">
    <property type="entry name" value="ODORANT RECEPTOR 19A-RELATED"/>
    <property type="match status" value="1"/>
</dbReference>
<dbReference type="GO" id="GO:0007165">
    <property type="term" value="P:signal transduction"/>
    <property type="evidence" value="ECO:0007669"/>
    <property type="project" value="UniProtKB-KW"/>
</dbReference>
<evidence type="ECO:0000256" key="8">
    <source>
        <dbReference type="ARBA" id="ARBA00023170"/>
    </source>
</evidence>
<keyword evidence="8 10" id="KW-0675">Receptor</keyword>
<dbReference type="EMBL" id="JADYXP020000022">
    <property type="protein sequence ID" value="KAL0102612.1"/>
    <property type="molecule type" value="Genomic_DNA"/>
</dbReference>
<comment type="caution">
    <text evidence="10">Lacks conserved residue(s) required for the propagation of feature annotation.</text>
</comment>
<keyword evidence="4 10" id="KW-0812">Transmembrane</keyword>
<gene>
    <name evidence="11" type="ORF">PUN28_018125</name>
</gene>
<organism evidence="11 12">
    <name type="scientific">Cardiocondyla obscurior</name>
    <dbReference type="NCBI Taxonomy" id="286306"/>
    <lineage>
        <taxon>Eukaryota</taxon>
        <taxon>Metazoa</taxon>
        <taxon>Ecdysozoa</taxon>
        <taxon>Arthropoda</taxon>
        <taxon>Hexapoda</taxon>
        <taxon>Insecta</taxon>
        <taxon>Pterygota</taxon>
        <taxon>Neoptera</taxon>
        <taxon>Endopterygota</taxon>
        <taxon>Hymenoptera</taxon>
        <taxon>Apocrita</taxon>
        <taxon>Aculeata</taxon>
        <taxon>Formicoidea</taxon>
        <taxon>Formicidae</taxon>
        <taxon>Myrmicinae</taxon>
        <taxon>Cardiocondyla</taxon>
    </lineage>
</organism>
<keyword evidence="12" id="KW-1185">Reference proteome</keyword>
<keyword evidence="5 10" id="KW-0552">Olfaction</keyword>
<dbReference type="GO" id="GO:0005549">
    <property type="term" value="F:odorant binding"/>
    <property type="evidence" value="ECO:0007669"/>
    <property type="project" value="InterPro"/>
</dbReference>
<evidence type="ECO:0000313" key="11">
    <source>
        <dbReference type="EMBL" id="KAL0102612.1"/>
    </source>
</evidence>
<reference evidence="11 12" key="1">
    <citation type="submission" date="2023-03" db="EMBL/GenBank/DDBJ databases">
        <title>High recombination rates correlate with genetic variation in Cardiocondyla obscurior ants.</title>
        <authorList>
            <person name="Errbii M."/>
        </authorList>
    </citation>
    <scope>NUCLEOTIDE SEQUENCE [LARGE SCALE GENOMIC DNA]</scope>
    <source>
        <strain evidence="11">Alpha-2009</strain>
        <tissue evidence="11">Whole body</tissue>
    </source>
</reference>
<evidence type="ECO:0000256" key="2">
    <source>
        <dbReference type="ARBA" id="ARBA00022475"/>
    </source>
</evidence>
<keyword evidence="9 10" id="KW-0807">Transducer</keyword>
<dbReference type="InterPro" id="IPR004117">
    <property type="entry name" value="7tm6_olfct_rcpt"/>
</dbReference>
<comment type="similarity">
    <text evidence="10">Belongs to the insect chemoreceptor superfamily. Heteromeric odorant receptor channel (TC 1.A.69) family.</text>
</comment>
<evidence type="ECO:0000256" key="1">
    <source>
        <dbReference type="ARBA" id="ARBA00004651"/>
    </source>
</evidence>
<feature type="transmembrane region" description="Helical" evidence="10">
    <location>
        <begin position="121"/>
        <end position="141"/>
    </location>
</feature>
<dbReference type="AlphaFoldDB" id="A0AAW2ELS8"/>
<feature type="transmembrane region" description="Helical" evidence="10">
    <location>
        <begin position="170"/>
        <end position="192"/>
    </location>
</feature>
<evidence type="ECO:0000256" key="7">
    <source>
        <dbReference type="ARBA" id="ARBA00023136"/>
    </source>
</evidence>
<protein>
    <recommendedName>
        <fullName evidence="10">Odorant receptor</fullName>
    </recommendedName>
</protein>
<feature type="transmembrane region" description="Helical" evidence="10">
    <location>
        <begin position="32"/>
        <end position="55"/>
    </location>
</feature>
<keyword evidence="6 10" id="KW-1133">Transmembrane helix</keyword>
<feature type="transmembrane region" description="Helical" evidence="10">
    <location>
        <begin position="293"/>
        <end position="309"/>
    </location>
</feature>
<name>A0AAW2ELS8_9HYME</name>
<evidence type="ECO:0000256" key="6">
    <source>
        <dbReference type="ARBA" id="ARBA00022989"/>
    </source>
</evidence>
<comment type="caution">
    <text evidence="11">The sequence shown here is derived from an EMBL/GenBank/DDBJ whole genome shotgun (WGS) entry which is preliminary data.</text>
</comment>